<dbReference type="GO" id="GO:0006396">
    <property type="term" value="P:RNA processing"/>
    <property type="evidence" value="ECO:0007669"/>
    <property type="project" value="InterPro"/>
</dbReference>
<comment type="similarity">
    <text evidence="1">Belongs to the class IV-like SAM-binding methyltransferase superfamily. RNA methyltransferase TrmH family.</text>
</comment>
<dbReference type="AlphaFoldDB" id="A0A097SSZ8"/>
<dbReference type="PANTHER" id="PTHR43191">
    <property type="entry name" value="RRNA METHYLTRANSFERASE 3"/>
    <property type="match status" value="1"/>
</dbReference>
<evidence type="ECO:0000313" key="7">
    <source>
        <dbReference type="Proteomes" id="UP000030066"/>
    </source>
</evidence>
<dbReference type="eggNOG" id="COG0566">
    <property type="taxonomic scope" value="Bacteria"/>
</dbReference>
<evidence type="ECO:0000256" key="3">
    <source>
        <dbReference type="ARBA" id="ARBA00022679"/>
    </source>
</evidence>
<feature type="domain" description="tRNA/rRNA methyltransferase SpoU type" evidence="4">
    <location>
        <begin position="109"/>
        <end position="248"/>
    </location>
</feature>
<keyword evidence="2 6" id="KW-0489">Methyltransferase</keyword>
<accession>A0A097SSZ8</accession>
<evidence type="ECO:0000259" key="5">
    <source>
        <dbReference type="Pfam" id="PF22435"/>
    </source>
</evidence>
<evidence type="ECO:0000256" key="1">
    <source>
        <dbReference type="ARBA" id="ARBA00007228"/>
    </source>
</evidence>
<sequence>MNNNIVTSKDNRLVKLINKLYSDAKHRYNASLFVIESIRVIKTFISHGYSIQNYVVSENSKYKNEFIKLSNTTIVSQQLFQSISQLKHGDGLIAVVKMKKNNVDDFNQAIILDNIQDPGNLGSILRSMQAFNINKLFLLNSCVDVFNPKVIKASMGYGYNVAIDYVTDFKNLVNLLHQKGIKVVATALNPKAVNANKLNWSKTAVVFGNEGNGLKQNVLKYADTLAHIPINKQVDSLNLSISCGIIMHLMQYENS</sequence>
<reference evidence="6 7" key="1">
    <citation type="journal article" date="2014" name="PLoS ONE">
        <title>An emerging Mycoplasma associated with trichomoniasis, vaginal infection and disease.</title>
        <authorList>
            <consortium name="Vaginal Microbiome Consortium"/>
            <person name="Fettweis J.M."/>
            <person name="Serrano M.G."/>
            <person name="Huang B."/>
            <person name="Brooks J.P."/>
            <person name="Glascock A.L."/>
            <person name="Sheth N.U."/>
            <person name="Strauss J.F.III."/>
            <person name="Jefferson K.K."/>
            <person name="Buck G.A."/>
        </authorList>
    </citation>
    <scope>NUCLEOTIDE SEQUENCE [LARGE SCALE GENOMIC DNA]</scope>
    <source>
        <strain evidence="6 7">VCU_M1</strain>
    </source>
</reference>
<name>A0A097SSZ8_9BACT</name>
<dbReference type="KEGG" id="mgj:MGM1_3430"/>
<organism evidence="6 7">
    <name type="scientific">Candidatus Malacoplasma girerdii</name>
    <dbReference type="NCBI Taxonomy" id="1318617"/>
    <lineage>
        <taxon>Bacteria</taxon>
        <taxon>Bacillati</taxon>
        <taxon>Mycoplasmatota</taxon>
        <taxon>Mycoplasmoidales</taxon>
        <taxon>Mycoplasmoidaceae</taxon>
        <taxon>Malacoplasma</taxon>
    </lineage>
</organism>
<dbReference type="InterPro" id="IPR053888">
    <property type="entry name" value="MRM3-like_sub_bind"/>
</dbReference>
<dbReference type="GO" id="GO:0003723">
    <property type="term" value="F:RNA binding"/>
    <property type="evidence" value="ECO:0007669"/>
    <property type="project" value="InterPro"/>
</dbReference>
<dbReference type="SUPFAM" id="SSF55315">
    <property type="entry name" value="L30e-like"/>
    <property type="match status" value="1"/>
</dbReference>
<evidence type="ECO:0000259" key="4">
    <source>
        <dbReference type="Pfam" id="PF00588"/>
    </source>
</evidence>
<gene>
    <name evidence="6" type="ORF">MGM1_3430</name>
</gene>
<dbReference type="GO" id="GO:0032259">
    <property type="term" value="P:methylation"/>
    <property type="evidence" value="ECO:0007669"/>
    <property type="project" value="UniProtKB-KW"/>
</dbReference>
<keyword evidence="3" id="KW-0808">Transferase</keyword>
<keyword evidence="7" id="KW-1185">Reference proteome</keyword>
<feature type="domain" description="MRM3-like substrate binding" evidence="5">
    <location>
        <begin position="11"/>
        <end position="94"/>
    </location>
</feature>
<dbReference type="InterPro" id="IPR001537">
    <property type="entry name" value="SpoU_MeTrfase"/>
</dbReference>
<dbReference type="InterPro" id="IPR029064">
    <property type="entry name" value="Ribosomal_eL30-like_sf"/>
</dbReference>
<dbReference type="InterPro" id="IPR029026">
    <property type="entry name" value="tRNA_m1G_MTases_N"/>
</dbReference>
<dbReference type="InterPro" id="IPR029028">
    <property type="entry name" value="Alpha/beta_knot_MTases"/>
</dbReference>
<dbReference type="STRING" id="1318617.MGM1_3430"/>
<dbReference type="GO" id="GO:0008173">
    <property type="term" value="F:RNA methyltransferase activity"/>
    <property type="evidence" value="ECO:0007669"/>
    <property type="project" value="InterPro"/>
</dbReference>
<proteinExistence type="inferred from homology"/>
<dbReference type="PANTHER" id="PTHR43191:SF2">
    <property type="entry name" value="RRNA METHYLTRANSFERASE 3, MITOCHONDRIAL"/>
    <property type="match status" value="1"/>
</dbReference>
<dbReference type="Proteomes" id="UP000030066">
    <property type="component" value="Chromosome"/>
</dbReference>
<dbReference type="SUPFAM" id="SSF75217">
    <property type="entry name" value="alpha/beta knot"/>
    <property type="match status" value="1"/>
</dbReference>
<dbReference type="CDD" id="cd18095">
    <property type="entry name" value="SpoU-like_rRNA-MTase"/>
    <property type="match status" value="1"/>
</dbReference>
<dbReference type="HOGENOM" id="CLU_021322_3_2_14"/>
<dbReference type="Pfam" id="PF22435">
    <property type="entry name" value="MRM3-like_sub_bind"/>
    <property type="match status" value="1"/>
</dbReference>
<dbReference type="InterPro" id="IPR051259">
    <property type="entry name" value="rRNA_Methyltransferase"/>
</dbReference>
<evidence type="ECO:0000256" key="2">
    <source>
        <dbReference type="ARBA" id="ARBA00022603"/>
    </source>
</evidence>
<protein>
    <submittedName>
        <fullName evidence="6">rRNA methylase</fullName>
    </submittedName>
</protein>
<evidence type="ECO:0000313" key="6">
    <source>
        <dbReference type="EMBL" id="AIV03715.1"/>
    </source>
</evidence>
<dbReference type="Gene3D" id="3.40.1280.10">
    <property type="match status" value="1"/>
</dbReference>
<dbReference type="Gene3D" id="3.30.1330.30">
    <property type="match status" value="1"/>
</dbReference>
<dbReference type="Pfam" id="PF00588">
    <property type="entry name" value="SpoU_methylase"/>
    <property type="match status" value="1"/>
</dbReference>
<dbReference type="EMBL" id="CP007711">
    <property type="protein sequence ID" value="AIV03715.1"/>
    <property type="molecule type" value="Genomic_DNA"/>
</dbReference>